<dbReference type="AlphaFoldDB" id="A0A7W9EKG0"/>
<feature type="region of interest" description="Disordered" evidence="1">
    <location>
        <begin position="1"/>
        <end position="26"/>
    </location>
</feature>
<keyword evidence="3" id="KW-1185">Reference proteome</keyword>
<evidence type="ECO:0000256" key="1">
    <source>
        <dbReference type="SAM" id="MobiDB-lite"/>
    </source>
</evidence>
<organism evidence="2 3">
    <name type="scientific">Sphingomonas yantingensis</name>
    <dbReference type="NCBI Taxonomy" id="1241761"/>
    <lineage>
        <taxon>Bacteria</taxon>
        <taxon>Pseudomonadati</taxon>
        <taxon>Pseudomonadota</taxon>
        <taxon>Alphaproteobacteria</taxon>
        <taxon>Sphingomonadales</taxon>
        <taxon>Sphingomonadaceae</taxon>
        <taxon>Sphingomonas</taxon>
    </lineage>
</organism>
<dbReference type="Proteomes" id="UP000557739">
    <property type="component" value="Unassembled WGS sequence"/>
</dbReference>
<evidence type="ECO:0000313" key="2">
    <source>
        <dbReference type="EMBL" id="MBB5700005.1"/>
    </source>
</evidence>
<gene>
    <name evidence="2" type="ORF">FHR19_003385</name>
</gene>
<dbReference type="EMBL" id="JACIJJ010000007">
    <property type="protein sequence ID" value="MBB5700005.1"/>
    <property type="molecule type" value="Genomic_DNA"/>
</dbReference>
<reference evidence="2 3" key="1">
    <citation type="submission" date="2020-08" db="EMBL/GenBank/DDBJ databases">
        <title>Genomic Encyclopedia of Type Strains, Phase IV (KMG-IV): sequencing the most valuable type-strain genomes for metagenomic binning, comparative biology and taxonomic classification.</title>
        <authorList>
            <person name="Goeker M."/>
        </authorList>
    </citation>
    <scope>NUCLEOTIDE SEQUENCE [LARGE SCALE GENOMIC DNA]</scope>
    <source>
        <strain evidence="2 3">DSM 27244</strain>
    </source>
</reference>
<name>A0A7W9EKG0_9SPHN</name>
<dbReference type="InterPro" id="IPR010982">
    <property type="entry name" value="Lambda_DNA-bd_dom_sf"/>
</dbReference>
<proteinExistence type="predicted"/>
<evidence type="ECO:0000313" key="3">
    <source>
        <dbReference type="Proteomes" id="UP000557739"/>
    </source>
</evidence>
<sequence length="169" mass="18919">MAHPQKSAPSGAATTDATTATRERRPEVDDVFIQSINARRSSMRAEFAKNLASVLDQRMMKQSKLVDLLNDHFKRNKIENKAGEIRETAAWEVSRWAKGANLPDSDVVDALVAILDVKHDDLVVGLDAPLKNRLEVIHREVADGRYLWELRGVVDRATHSKLLRALADD</sequence>
<dbReference type="RefSeq" id="WP_184030880.1">
    <property type="nucleotide sequence ID" value="NZ_JACIJJ010000007.1"/>
</dbReference>
<comment type="caution">
    <text evidence="2">The sequence shown here is derived from an EMBL/GenBank/DDBJ whole genome shotgun (WGS) entry which is preliminary data.</text>
</comment>
<accession>A0A7W9EKG0</accession>
<dbReference type="Gene3D" id="1.10.260.40">
    <property type="entry name" value="lambda repressor-like DNA-binding domains"/>
    <property type="match status" value="1"/>
</dbReference>
<protein>
    <submittedName>
        <fullName evidence="2">Uncharacterized protein</fullName>
    </submittedName>
</protein>
<dbReference type="GO" id="GO:0003677">
    <property type="term" value="F:DNA binding"/>
    <property type="evidence" value="ECO:0007669"/>
    <property type="project" value="InterPro"/>
</dbReference>